<dbReference type="PANTHER" id="PTHR13832">
    <property type="entry name" value="PROTEIN PHOSPHATASE 2C"/>
    <property type="match status" value="1"/>
</dbReference>
<keyword evidence="2" id="KW-0479">Metal-binding</keyword>
<dbReference type="OrthoDB" id="10264738at2759"/>
<feature type="compositionally biased region" description="Basic and acidic residues" evidence="6">
    <location>
        <begin position="592"/>
        <end position="607"/>
    </location>
</feature>
<dbReference type="PANTHER" id="PTHR13832:SF837">
    <property type="entry name" value="PROTEIN PHOSPHATASE 2C-LIKE DOMAIN-CONTAINING PROTEIN 1"/>
    <property type="match status" value="1"/>
</dbReference>
<feature type="compositionally biased region" description="Polar residues" evidence="6">
    <location>
        <begin position="1"/>
        <end position="12"/>
    </location>
</feature>
<feature type="domain" description="PPM-type phosphatase" evidence="7">
    <location>
        <begin position="144"/>
        <end position="482"/>
    </location>
</feature>
<gene>
    <name evidence="9" type="ORF">UV8b_07874</name>
    <name evidence="8" type="ORF">UVI_02003030</name>
</gene>
<feature type="compositionally biased region" description="Basic and acidic residues" evidence="6">
    <location>
        <begin position="13"/>
        <end position="22"/>
    </location>
</feature>
<evidence type="ECO:0000259" key="7">
    <source>
        <dbReference type="PROSITE" id="PS51746"/>
    </source>
</evidence>
<protein>
    <recommendedName>
        <fullName evidence="7">PPM-type phosphatase domain-containing protein</fullName>
    </recommendedName>
</protein>
<reference evidence="9" key="3">
    <citation type="submission" date="2020-03" db="EMBL/GenBank/DDBJ databases">
        <title>A mixture of massive structural variations and highly conserved coding sequences in Ustilaginoidea virens genome.</title>
        <authorList>
            <person name="Zhang K."/>
            <person name="Zhao Z."/>
            <person name="Zhang Z."/>
            <person name="Li Y."/>
            <person name="Hsiang T."/>
            <person name="Sun W."/>
        </authorList>
    </citation>
    <scope>NUCLEOTIDE SEQUENCE</scope>
    <source>
        <strain evidence="9">UV-8b</strain>
    </source>
</reference>
<reference evidence="8" key="1">
    <citation type="journal article" date="2016" name="Genome Announc.">
        <title>Genome Sequence of Ustilaginoidea virens IPU010, a Rice Pathogenic Fungus Causing False Smut.</title>
        <authorList>
            <person name="Kumagai T."/>
            <person name="Ishii T."/>
            <person name="Terai G."/>
            <person name="Umemura M."/>
            <person name="Machida M."/>
            <person name="Asai K."/>
        </authorList>
    </citation>
    <scope>NUCLEOTIDE SEQUENCE [LARGE SCALE GENOMIC DNA]</scope>
    <source>
        <strain evidence="8">IPU010</strain>
    </source>
</reference>
<dbReference type="Proteomes" id="UP000054053">
    <property type="component" value="Unassembled WGS sequence"/>
</dbReference>
<evidence type="ECO:0000313" key="10">
    <source>
        <dbReference type="Proteomes" id="UP000027002"/>
    </source>
</evidence>
<evidence type="ECO:0000256" key="4">
    <source>
        <dbReference type="ARBA" id="ARBA00022912"/>
    </source>
</evidence>
<dbReference type="RefSeq" id="XP_043001306.1">
    <property type="nucleotide sequence ID" value="XM_043145371.1"/>
</dbReference>
<dbReference type="GeneID" id="66068651"/>
<name>A0A063C7M6_USTVR</name>
<dbReference type="InterPro" id="IPR000222">
    <property type="entry name" value="PP2C_BS"/>
</dbReference>
<evidence type="ECO:0000313" key="9">
    <source>
        <dbReference type="EMBL" id="QUC23633.1"/>
    </source>
</evidence>
<dbReference type="PROSITE" id="PS51746">
    <property type="entry name" value="PPM_2"/>
    <property type="match status" value="1"/>
</dbReference>
<evidence type="ECO:0000256" key="1">
    <source>
        <dbReference type="ARBA" id="ARBA00006702"/>
    </source>
</evidence>
<feature type="compositionally biased region" description="Acidic residues" evidence="6">
    <location>
        <begin position="560"/>
        <end position="570"/>
    </location>
</feature>
<feature type="region of interest" description="Disordered" evidence="6">
    <location>
        <begin position="1"/>
        <end position="82"/>
    </location>
</feature>
<dbReference type="SMART" id="SM00332">
    <property type="entry name" value="PP2Cc"/>
    <property type="match status" value="1"/>
</dbReference>
<evidence type="ECO:0000313" key="11">
    <source>
        <dbReference type="Proteomes" id="UP000054053"/>
    </source>
</evidence>
<evidence type="ECO:0000256" key="5">
    <source>
        <dbReference type="RuleBase" id="RU003465"/>
    </source>
</evidence>
<dbReference type="PROSITE" id="PS01032">
    <property type="entry name" value="PPM_1"/>
    <property type="match status" value="1"/>
</dbReference>
<keyword evidence="10" id="KW-1185">Reference proteome</keyword>
<dbReference type="InterPro" id="IPR001932">
    <property type="entry name" value="PPM-type_phosphatase-like_dom"/>
</dbReference>
<evidence type="ECO:0000313" key="8">
    <source>
        <dbReference type="EMBL" id="GAO17534.1"/>
    </source>
</evidence>
<dbReference type="EMBL" id="BBTG02000001">
    <property type="protein sequence ID" value="GAO17534.1"/>
    <property type="molecule type" value="Genomic_DNA"/>
</dbReference>
<accession>A0A063C7M6</accession>
<evidence type="ECO:0000256" key="2">
    <source>
        <dbReference type="ARBA" id="ARBA00022723"/>
    </source>
</evidence>
<feature type="compositionally biased region" description="Low complexity" evidence="6">
    <location>
        <begin position="26"/>
        <end position="37"/>
    </location>
</feature>
<sequence length="607" mass="64290">MFGGNYNSSGSKTESDTTKAEAKTPSSGSDSSANASDPVKTAVINQPASGEKRTGNGGPPDRNDNGGSTEKKRRSSGVGGKASSFLASAKNSLNFSQVGRGNSDMGAQTPLQKLGKQDPALVVPQGQHNNSAGESVPGPKSTFRVGVWEDRNKKCRRTMEDTHAFLYNFLATPQTIGDASAKPTSEMGDAEGTLEKEMAESDNGYFAIFDGHAGTFAADWCGKKLHLILEETIRKNPNTSIPEILDQTFTTVDAQLEKLPLKNSGCTAAIALLRWEHRVSNDKLALVNPTKPPFKSNEANASNASDKDKTATTTQSLARSVSASHADAAHLKSKPFTARQRILYTANVGDARIILCRGGKALRLSYDHKGSDKNEGKRIANAGGLILNNRVNGVLAVTRALGDAYIKDLVTGHPYTTETVIQPDLDEFIIIACDGLWDVCGDQDAVDLVREIQDPVAASKLLVEHALGRFSTDNLSCMIVRFDKTATAARGKFAGESEAGLDGNPSVKISEAEKILLETKERIAQGTTPAVGVSASNSGRGYDLVPTEGDEVVVTTLSEALDDVEGEGEGADTAGEGDSPEVSTSTEVKMAPVEDKTTDVPDEVSNK</sequence>
<evidence type="ECO:0000256" key="3">
    <source>
        <dbReference type="ARBA" id="ARBA00022801"/>
    </source>
</evidence>
<dbReference type="CDD" id="cd00143">
    <property type="entry name" value="PP2Cc"/>
    <property type="match status" value="1"/>
</dbReference>
<dbReference type="Gene3D" id="3.60.40.10">
    <property type="entry name" value="PPM-type phosphatase domain"/>
    <property type="match status" value="1"/>
</dbReference>
<organism evidence="8 11">
    <name type="scientific">Ustilaginoidea virens</name>
    <name type="common">Rice false smut fungus</name>
    <name type="synonym">Villosiclava virens</name>
    <dbReference type="NCBI Taxonomy" id="1159556"/>
    <lineage>
        <taxon>Eukaryota</taxon>
        <taxon>Fungi</taxon>
        <taxon>Dikarya</taxon>
        <taxon>Ascomycota</taxon>
        <taxon>Pezizomycotina</taxon>
        <taxon>Sordariomycetes</taxon>
        <taxon>Hypocreomycetidae</taxon>
        <taxon>Hypocreales</taxon>
        <taxon>Clavicipitaceae</taxon>
        <taxon>Ustilaginoidea</taxon>
    </lineage>
</organism>
<dbReference type="EMBL" id="CP072759">
    <property type="protein sequence ID" value="QUC23633.1"/>
    <property type="molecule type" value="Genomic_DNA"/>
</dbReference>
<dbReference type="Pfam" id="PF00481">
    <property type="entry name" value="PP2C"/>
    <property type="match status" value="2"/>
</dbReference>
<proteinExistence type="inferred from homology"/>
<dbReference type="Proteomes" id="UP000027002">
    <property type="component" value="Chromosome 7"/>
</dbReference>
<reference evidence="11" key="2">
    <citation type="journal article" date="2016" name="Genome Announc.">
        <title>Genome sequence of Ustilaginoidea virens IPU010, a rice pathogenic fungus causing false smut.</title>
        <authorList>
            <person name="Kumagai T."/>
            <person name="Ishii T."/>
            <person name="Terai G."/>
            <person name="Umemura M."/>
            <person name="Machida M."/>
            <person name="Asai K."/>
        </authorList>
    </citation>
    <scope>NUCLEOTIDE SEQUENCE [LARGE SCALE GENOMIC DNA]</scope>
    <source>
        <strain evidence="11">IPU010</strain>
    </source>
</reference>
<dbReference type="AlphaFoldDB" id="A0A063C7M6"/>
<dbReference type="SUPFAM" id="SSF81606">
    <property type="entry name" value="PP2C-like"/>
    <property type="match status" value="1"/>
</dbReference>
<feature type="region of interest" description="Disordered" evidence="6">
    <location>
        <begin position="286"/>
        <end position="316"/>
    </location>
</feature>
<dbReference type="InterPro" id="IPR015655">
    <property type="entry name" value="PP2C"/>
</dbReference>
<keyword evidence="3 5" id="KW-0378">Hydrolase</keyword>
<dbReference type="STRING" id="1159556.A0A063C7M6"/>
<feature type="region of interest" description="Disordered" evidence="6">
    <location>
        <begin position="560"/>
        <end position="607"/>
    </location>
</feature>
<keyword evidence="4 5" id="KW-0904">Protein phosphatase</keyword>
<dbReference type="GO" id="GO:0004722">
    <property type="term" value="F:protein serine/threonine phosphatase activity"/>
    <property type="evidence" value="ECO:0007669"/>
    <property type="project" value="InterPro"/>
</dbReference>
<dbReference type="KEGG" id="uvi:66068651"/>
<dbReference type="GO" id="GO:0046872">
    <property type="term" value="F:metal ion binding"/>
    <property type="evidence" value="ECO:0007669"/>
    <property type="project" value="UniProtKB-KW"/>
</dbReference>
<comment type="similarity">
    <text evidence="1 5">Belongs to the PP2C family.</text>
</comment>
<evidence type="ECO:0000256" key="6">
    <source>
        <dbReference type="SAM" id="MobiDB-lite"/>
    </source>
</evidence>
<dbReference type="HOGENOM" id="CLU_013173_9_1_1"/>
<dbReference type="InterPro" id="IPR036457">
    <property type="entry name" value="PPM-type-like_dom_sf"/>
</dbReference>